<dbReference type="Gene3D" id="1.10.287.130">
    <property type="match status" value="1"/>
</dbReference>
<dbReference type="Pfam" id="PF00497">
    <property type="entry name" value="SBP_bac_3"/>
    <property type="match status" value="1"/>
</dbReference>
<dbReference type="Proteomes" id="UP000287563">
    <property type="component" value="Unassembled WGS sequence"/>
</dbReference>
<evidence type="ECO:0000256" key="2">
    <source>
        <dbReference type="ARBA" id="ARBA00012438"/>
    </source>
</evidence>
<evidence type="ECO:0000313" key="7">
    <source>
        <dbReference type="Proteomes" id="UP000287563"/>
    </source>
</evidence>
<dbReference type="SUPFAM" id="SSF55874">
    <property type="entry name" value="ATPase domain of HSP90 chaperone/DNA topoisomerase II/histidine kinase"/>
    <property type="match status" value="1"/>
</dbReference>
<keyword evidence="6" id="KW-0808">Transferase</keyword>
<dbReference type="InterPro" id="IPR003594">
    <property type="entry name" value="HATPase_dom"/>
</dbReference>
<feature type="chain" id="PRO_5019426998" description="histidine kinase" evidence="4">
    <location>
        <begin position="39"/>
        <end position="574"/>
    </location>
</feature>
<dbReference type="Gene3D" id="3.40.190.10">
    <property type="entry name" value="Periplasmic binding protein-like II"/>
    <property type="match status" value="2"/>
</dbReference>
<feature type="domain" description="Histidine kinase" evidence="5">
    <location>
        <begin position="332"/>
        <end position="570"/>
    </location>
</feature>
<dbReference type="Gene3D" id="3.30.565.10">
    <property type="entry name" value="Histidine kinase-like ATPase, C-terminal domain"/>
    <property type="match status" value="1"/>
</dbReference>
<dbReference type="InterPro" id="IPR001638">
    <property type="entry name" value="Solute-binding_3/MltF_N"/>
</dbReference>
<dbReference type="SMART" id="SM00387">
    <property type="entry name" value="HATPase_c"/>
    <property type="match status" value="1"/>
</dbReference>
<dbReference type="InterPro" id="IPR036097">
    <property type="entry name" value="HisK_dim/P_sf"/>
</dbReference>
<dbReference type="PROSITE" id="PS50109">
    <property type="entry name" value="HIS_KIN"/>
    <property type="match status" value="1"/>
</dbReference>
<keyword evidence="4" id="KW-0732">Signal</keyword>
<dbReference type="PANTHER" id="PTHR43065">
    <property type="entry name" value="SENSOR HISTIDINE KINASE"/>
    <property type="match status" value="1"/>
</dbReference>
<dbReference type="EC" id="2.7.13.3" evidence="2"/>
<keyword evidence="6" id="KW-0418">Kinase</keyword>
<evidence type="ECO:0000256" key="4">
    <source>
        <dbReference type="SAM" id="SignalP"/>
    </source>
</evidence>
<dbReference type="SMART" id="SM00062">
    <property type="entry name" value="PBPb"/>
    <property type="match status" value="1"/>
</dbReference>
<feature type="transmembrane region" description="Helical" evidence="3">
    <location>
        <begin position="274"/>
        <end position="296"/>
    </location>
</feature>
<sequence>MIFAPSTSKRALLSPLLLALASLVFVCLATVGTPPAEASGHGDTIRVGGDHNYPPYEFLNENGEPDGYNTELTLAIAEVMGIKVDIQLGGWDEMRHKLETGEIDALQGMVFSKARARDYDFSPAHAVVHQSVFARKGSPTISELNELKDKEVIVQNGGIMHDYLLQNNVGANLILVDTHADALRLLASGQHDYALVANLPGLYTGKVLELSNIIPAGKPFSAQFYGYSVLKGKQDLLAQFSEGLAILKNTGRQQALYDKWLGPLEDQGVSWKKLGMAAAFISTLLLLILSIIMFWNRALSREVTRRTQEQQLQQQQLIQADKMTSLGILVSGVAHEINNPSSLLLLNLPILKDVYQDAEDILEAHYHEHGDFLIGGLEYSRMRDEIPPMLDDMLTGTHRIRRIVDDLRDFARQEPTDLSETVDLNDVVATAIRLVDNTISKSTQHFKVEYTDKLPCFEGNAQRIEQVVINLIINACQALESTDNSISVRTFYLAQENMLKFEICDQGRGIDPEHLPHLSDPFFTTKREQDGTGLGLSVSFSIVQEHGGTLTYNSKLTQGTCVTLSLPAIKGTTS</sequence>
<dbReference type="PANTHER" id="PTHR43065:SF42">
    <property type="entry name" value="TWO-COMPONENT SENSOR PPRA"/>
    <property type="match status" value="1"/>
</dbReference>
<dbReference type="AlphaFoldDB" id="A0A444JTE4"/>
<reference evidence="6 7" key="1">
    <citation type="submission" date="2018-11" db="EMBL/GenBank/DDBJ databases">
        <title>Photobacterium sp. BEI247 sp. nov., a marine bacterium isolated from Yongle Blue Hole in the South China Sea.</title>
        <authorList>
            <person name="Wang X."/>
        </authorList>
    </citation>
    <scope>NUCLEOTIDE SEQUENCE [LARGE SCALE GENOMIC DNA]</scope>
    <source>
        <strain evidence="7">BEI247</strain>
    </source>
</reference>
<dbReference type="InterPro" id="IPR036890">
    <property type="entry name" value="HATPase_C_sf"/>
</dbReference>
<dbReference type="InterPro" id="IPR005467">
    <property type="entry name" value="His_kinase_dom"/>
</dbReference>
<dbReference type="PRINTS" id="PR00344">
    <property type="entry name" value="BCTRLSENSOR"/>
</dbReference>
<dbReference type="RefSeq" id="WP_128783422.1">
    <property type="nucleotide sequence ID" value="NZ_RJLM01000002.1"/>
</dbReference>
<dbReference type="GO" id="GO:0000155">
    <property type="term" value="F:phosphorelay sensor kinase activity"/>
    <property type="evidence" value="ECO:0007669"/>
    <property type="project" value="InterPro"/>
</dbReference>
<evidence type="ECO:0000259" key="5">
    <source>
        <dbReference type="PROSITE" id="PS50109"/>
    </source>
</evidence>
<dbReference type="Pfam" id="PF02518">
    <property type="entry name" value="HATPase_c"/>
    <property type="match status" value="1"/>
</dbReference>
<comment type="catalytic activity">
    <reaction evidence="1">
        <text>ATP + protein L-histidine = ADP + protein N-phospho-L-histidine.</text>
        <dbReference type="EC" id="2.7.13.3"/>
    </reaction>
</comment>
<dbReference type="SUPFAM" id="SSF53850">
    <property type="entry name" value="Periplasmic binding protein-like II"/>
    <property type="match status" value="1"/>
</dbReference>
<dbReference type="EMBL" id="RJLM01000002">
    <property type="protein sequence ID" value="RWX56336.1"/>
    <property type="molecule type" value="Genomic_DNA"/>
</dbReference>
<dbReference type="OrthoDB" id="9772100at2"/>
<evidence type="ECO:0000313" key="6">
    <source>
        <dbReference type="EMBL" id="RWX56336.1"/>
    </source>
</evidence>
<keyword evidence="3" id="KW-1133">Transmembrane helix</keyword>
<accession>A0A444JTE4</accession>
<proteinExistence type="predicted"/>
<keyword evidence="7" id="KW-1185">Reference proteome</keyword>
<feature type="signal peptide" evidence="4">
    <location>
        <begin position="1"/>
        <end position="38"/>
    </location>
</feature>
<dbReference type="SUPFAM" id="SSF47384">
    <property type="entry name" value="Homodimeric domain of signal transducing histidine kinase"/>
    <property type="match status" value="1"/>
</dbReference>
<evidence type="ECO:0000256" key="1">
    <source>
        <dbReference type="ARBA" id="ARBA00000085"/>
    </source>
</evidence>
<keyword evidence="3" id="KW-0812">Transmembrane</keyword>
<evidence type="ECO:0000256" key="3">
    <source>
        <dbReference type="SAM" id="Phobius"/>
    </source>
</evidence>
<keyword evidence="3" id="KW-0472">Membrane</keyword>
<comment type="caution">
    <text evidence="6">The sequence shown here is derived from an EMBL/GenBank/DDBJ whole genome shotgun (WGS) entry which is preliminary data.</text>
</comment>
<dbReference type="CDD" id="cd13704">
    <property type="entry name" value="PBP2_HisK"/>
    <property type="match status" value="1"/>
</dbReference>
<gene>
    <name evidence="6" type="ORF">EDI28_08665</name>
</gene>
<protein>
    <recommendedName>
        <fullName evidence="2">histidine kinase</fullName>
        <ecNumber evidence="2">2.7.13.3</ecNumber>
    </recommendedName>
</protein>
<organism evidence="6 7">
    <name type="scientific">Photobacterium chitinilyticum</name>
    <dbReference type="NCBI Taxonomy" id="2485123"/>
    <lineage>
        <taxon>Bacteria</taxon>
        <taxon>Pseudomonadati</taxon>
        <taxon>Pseudomonadota</taxon>
        <taxon>Gammaproteobacteria</taxon>
        <taxon>Vibrionales</taxon>
        <taxon>Vibrionaceae</taxon>
        <taxon>Photobacterium</taxon>
    </lineage>
</organism>
<name>A0A444JTE4_9GAMM</name>
<dbReference type="InterPro" id="IPR004358">
    <property type="entry name" value="Sig_transdc_His_kin-like_C"/>
</dbReference>